<reference evidence="1" key="1">
    <citation type="submission" date="2023-04" db="EMBL/GenBank/DDBJ databases">
        <title>A chromosome-level genome assembly of the parasitoid wasp Eretmocerus hayati.</title>
        <authorList>
            <person name="Zhong Y."/>
            <person name="Liu S."/>
            <person name="Liu Y."/>
        </authorList>
    </citation>
    <scope>NUCLEOTIDE SEQUENCE</scope>
    <source>
        <strain evidence="1">ZJU_SS_LIU_2023</strain>
    </source>
</reference>
<accession>A0ACC2NH96</accession>
<sequence>MKMSLAIVGCCLLLLVSSTVASASKLTNFAANRSALVHLFEWKWNDVAEECERFLGPTGFAGVQISPIQENVVLPARPWYERYQPISYLWRTRSGNETELRSMLQRCNKAGVRVYVDVVMNHMSADQPNEIISGTGGSEADPRHRSYPTAGYNVSDFHPVCNINDYNNAAQVRNCELVGLHDLDQSKQHVRDTLIKFLNDVIDAGVAGFRVDAAKHMWPRDLAVIYSSLKNVSEEHGFAPGTRPYIFQEVIDYGSGEAVSKYEYNSIGSVTEFRHGREISRALMGQNELKWFQTWGEKWGMLPSSDALVFIDNHDTQRDGGQPPLTYKNPKLYKMAVAFMLAHPYGTPRIMSSYAFDENSQGPPSDSNGNIVSPPSADESANNSCSGSGWVCEHRWPQVHRMVAFRNAVESAPKTLTRWWDNSGNQIAFCRGELGFIAINAEPKLHLRRRLRVCLPPGKYCDVISGEVVSSKDDSEPPRCSGKSIKVDTSGWADIRIRTDDEDGVVAYHVG</sequence>
<dbReference type="EMBL" id="CM056743">
    <property type="protein sequence ID" value="KAJ8670001.1"/>
    <property type="molecule type" value="Genomic_DNA"/>
</dbReference>
<evidence type="ECO:0000313" key="2">
    <source>
        <dbReference type="Proteomes" id="UP001239111"/>
    </source>
</evidence>
<organism evidence="1 2">
    <name type="scientific">Eretmocerus hayati</name>
    <dbReference type="NCBI Taxonomy" id="131215"/>
    <lineage>
        <taxon>Eukaryota</taxon>
        <taxon>Metazoa</taxon>
        <taxon>Ecdysozoa</taxon>
        <taxon>Arthropoda</taxon>
        <taxon>Hexapoda</taxon>
        <taxon>Insecta</taxon>
        <taxon>Pterygota</taxon>
        <taxon>Neoptera</taxon>
        <taxon>Endopterygota</taxon>
        <taxon>Hymenoptera</taxon>
        <taxon>Apocrita</taxon>
        <taxon>Proctotrupomorpha</taxon>
        <taxon>Chalcidoidea</taxon>
        <taxon>Aphelinidae</taxon>
        <taxon>Aphelininae</taxon>
        <taxon>Eretmocerus</taxon>
    </lineage>
</organism>
<evidence type="ECO:0000313" key="1">
    <source>
        <dbReference type="EMBL" id="KAJ8670001.1"/>
    </source>
</evidence>
<feature type="non-terminal residue" evidence="1">
    <location>
        <position position="511"/>
    </location>
</feature>
<dbReference type="Proteomes" id="UP001239111">
    <property type="component" value="Chromosome 3"/>
</dbReference>
<name>A0ACC2NH96_9HYME</name>
<protein>
    <submittedName>
        <fullName evidence="1">Uncharacterized protein</fullName>
    </submittedName>
</protein>
<proteinExistence type="predicted"/>
<keyword evidence="2" id="KW-1185">Reference proteome</keyword>
<comment type="caution">
    <text evidence="1">The sequence shown here is derived from an EMBL/GenBank/DDBJ whole genome shotgun (WGS) entry which is preliminary data.</text>
</comment>
<gene>
    <name evidence="1" type="ORF">QAD02_001260</name>
</gene>